<sequence length="614" mass="67527" precursor="true">MTFKIRSLPLTLGFCLSASAVYATPKSLDKIVVSANKTEQKAPSVSANISIITADEIEQKHYQTLDDALKTVPGLAIKKSGGTGQQTSIFLRGASSSDRQVLILQDGIELTDPSGLGASIANIQLSGIERIEIIKGPQSGTWGANASAGVINIITKKGGKQASVDLKTGSFNTKRLSSTLGAGNDKVDFLVHFNQHTTDGFSSIRKYDESQAQFENDAFKQTDVRFQLGLTPVKNHRFETTVNKISATADYDSSSNPDDTSSNSAYDSTIRQVQYLYSGQTISTKLFVQDHHIERTLNDGSYGTSQYEASIEEYGGQATFDYRSTDQLILSANSKHYRDIAKERNFYNTGIGVNNTNHITETLLLTEALRYDHFNRFENATTGKIGVKNYFSANTFVSANYGTGYNVPSLYQLSTNNPEQLKPESIEGYDVTLGIYNTTLTYFRSTTQDLITAQGSWPSNYYANASGKTLSEGVEFAYQRAIDSLATDVNFNATWLNARNKDNQVLAYRPEQTANLTFDYYGLPQTQIGLVTRYTGTTYSADNQQGAQIGEYFVTDLTANYQVNRHVSLYGQVLNLFNQQYVEGVVDYPATNPVPNYVYSTGGVQAFVGVKGEL</sequence>
<evidence type="ECO:0000256" key="11">
    <source>
        <dbReference type="RuleBase" id="RU003357"/>
    </source>
</evidence>
<organism evidence="15 16">
    <name type="scientific">Hydrogenovibrio crunogenus</name>
    <dbReference type="NCBI Taxonomy" id="39765"/>
    <lineage>
        <taxon>Bacteria</taxon>
        <taxon>Pseudomonadati</taxon>
        <taxon>Pseudomonadota</taxon>
        <taxon>Gammaproteobacteria</taxon>
        <taxon>Thiotrichales</taxon>
        <taxon>Piscirickettsiaceae</taxon>
        <taxon>Hydrogenovibrio</taxon>
    </lineage>
</organism>
<dbReference type="Gene3D" id="2.40.170.20">
    <property type="entry name" value="TonB-dependent receptor, beta-barrel domain"/>
    <property type="match status" value="1"/>
</dbReference>
<keyword evidence="9 10" id="KW-0998">Cell outer membrane</keyword>
<keyword evidence="4 10" id="KW-0812">Transmembrane</keyword>
<dbReference type="InterPro" id="IPR000531">
    <property type="entry name" value="Beta-barrel_TonB"/>
</dbReference>
<evidence type="ECO:0000256" key="6">
    <source>
        <dbReference type="ARBA" id="ARBA00023065"/>
    </source>
</evidence>
<dbReference type="InterPro" id="IPR012910">
    <property type="entry name" value="Plug_dom"/>
</dbReference>
<feature type="domain" description="TonB-dependent receptor-like beta-barrel" evidence="13">
    <location>
        <begin position="191"/>
        <end position="576"/>
    </location>
</feature>
<evidence type="ECO:0000256" key="5">
    <source>
        <dbReference type="ARBA" id="ARBA00022729"/>
    </source>
</evidence>
<dbReference type="PROSITE" id="PS52016">
    <property type="entry name" value="TONB_DEPENDENT_REC_3"/>
    <property type="match status" value="1"/>
</dbReference>
<dbReference type="GO" id="GO:0006811">
    <property type="term" value="P:monoatomic ion transport"/>
    <property type="evidence" value="ECO:0007669"/>
    <property type="project" value="UniProtKB-KW"/>
</dbReference>
<name>A0A4P7NZN0_9GAMM</name>
<comment type="similarity">
    <text evidence="10 11">Belongs to the TonB-dependent receptor family.</text>
</comment>
<evidence type="ECO:0000256" key="8">
    <source>
        <dbReference type="ARBA" id="ARBA00023136"/>
    </source>
</evidence>
<dbReference type="Pfam" id="PF00593">
    <property type="entry name" value="TonB_dep_Rec_b-barrel"/>
    <property type="match status" value="1"/>
</dbReference>
<feature type="signal peptide" evidence="12">
    <location>
        <begin position="1"/>
        <end position="23"/>
    </location>
</feature>
<accession>A0A4P7NZN0</accession>
<dbReference type="OrthoDB" id="9764669at2"/>
<evidence type="ECO:0000313" key="15">
    <source>
        <dbReference type="EMBL" id="QBZ82985.1"/>
    </source>
</evidence>
<dbReference type="Pfam" id="PF07715">
    <property type="entry name" value="Plug"/>
    <property type="match status" value="1"/>
</dbReference>
<evidence type="ECO:0000256" key="10">
    <source>
        <dbReference type="PROSITE-ProRule" id="PRU01360"/>
    </source>
</evidence>
<feature type="chain" id="PRO_5020816855" evidence="12">
    <location>
        <begin position="24"/>
        <end position="614"/>
    </location>
</feature>
<dbReference type="GO" id="GO:0015889">
    <property type="term" value="P:cobalamin transport"/>
    <property type="evidence" value="ECO:0007669"/>
    <property type="project" value="TreeGrafter"/>
</dbReference>
<evidence type="ECO:0000313" key="16">
    <source>
        <dbReference type="Proteomes" id="UP000296201"/>
    </source>
</evidence>
<reference evidence="15 16" key="1">
    <citation type="submission" date="2018-08" db="EMBL/GenBank/DDBJ databases">
        <title>Horizontal acquisition of hydrogen conversion ability and other habitat adaptations in Hydrogenovibrio crunogenus strains.</title>
        <authorList>
            <person name="Gonnella G."/>
            <person name="Adam N."/>
            <person name="Perner M."/>
        </authorList>
    </citation>
    <scope>NUCLEOTIDE SEQUENCE [LARGE SCALE GENOMIC DNA]</scope>
    <source>
        <strain evidence="15 16">SP-41</strain>
    </source>
</reference>
<keyword evidence="16" id="KW-1185">Reference proteome</keyword>
<dbReference type="Proteomes" id="UP000296201">
    <property type="component" value="Chromosome"/>
</dbReference>
<evidence type="ECO:0000259" key="13">
    <source>
        <dbReference type="Pfam" id="PF00593"/>
    </source>
</evidence>
<dbReference type="PANTHER" id="PTHR30069:SF53">
    <property type="entry name" value="COLICIN I RECEPTOR-RELATED"/>
    <property type="match status" value="1"/>
</dbReference>
<dbReference type="InterPro" id="IPR036942">
    <property type="entry name" value="Beta-barrel_TonB_sf"/>
</dbReference>
<dbReference type="EMBL" id="CP032096">
    <property type="protein sequence ID" value="QBZ82985.1"/>
    <property type="molecule type" value="Genomic_DNA"/>
</dbReference>
<dbReference type="GO" id="GO:0009279">
    <property type="term" value="C:cell outer membrane"/>
    <property type="evidence" value="ECO:0007669"/>
    <property type="project" value="UniProtKB-SubCell"/>
</dbReference>
<evidence type="ECO:0000256" key="2">
    <source>
        <dbReference type="ARBA" id="ARBA00022448"/>
    </source>
</evidence>
<keyword evidence="8 10" id="KW-0472">Membrane</keyword>
<keyword evidence="7 11" id="KW-0798">TonB box</keyword>
<evidence type="ECO:0000256" key="7">
    <source>
        <dbReference type="ARBA" id="ARBA00023077"/>
    </source>
</evidence>
<keyword evidence="5 12" id="KW-0732">Signal</keyword>
<evidence type="ECO:0000259" key="14">
    <source>
        <dbReference type="Pfam" id="PF07715"/>
    </source>
</evidence>
<evidence type="ECO:0000256" key="4">
    <source>
        <dbReference type="ARBA" id="ARBA00022692"/>
    </source>
</evidence>
<comment type="subcellular location">
    <subcellularLocation>
        <location evidence="1 10">Cell outer membrane</location>
        <topology evidence="1 10">Multi-pass membrane protein</topology>
    </subcellularLocation>
</comment>
<dbReference type="AlphaFoldDB" id="A0A4P7NZN0"/>
<proteinExistence type="inferred from homology"/>
<gene>
    <name evidence="15" type="primary">btuB</name>
    <name evidence="15" type="ORF">GHNINEIG_01026</name>
</gene>
<evidence type="ECO:0000256" key="3">
    <source>
        <dbReference type="ARBA" id="ARBA00022452"/>
    </source>
</evidence>
<keyword evidence="2 10" id="KW-0813">Transport</keyword>
<dbReference type="InterPro" id="IPR039426">
    <property type="entry name" value="TonB-dep_rcpt-like"/>
</dbReference>
<evidence type="ECO:0000256" key="9">
    <source>
        <dbReference type="ARBA" id="ARBA00023237"/>
    </source>
</evidence>
<evidence type="ECO:0000256" key="12">
    <source>
        <dbReference type="SAM" id="SignalP"/>
    </source>
</evidence>
<dbReference type="PANTHER" id="PTHR30069">
    <property type="entry name" value="TONB-DEPENDENT OUTER MEMBRANE RECEPTOR"/>
    <property type="match status" value="1"/>
</dbReference>
<dbReference type="RefSeq" id="WP_135795647.1">
    <property type="nucleotide sequence ID" value="NZ_CP032096.1"/>
</dbReference>
<keyword evidence="6" id="KW-0406">Ion transport</keyword>
<dbReference type="Gene3D" id="2.170.130.10">
    <property type="entry name" value="TonB-dependent receptor, plug domain"/>
    <property type="match status" value="1"/>
</dbReference>
<dbReference type="SUPFAM" id="SSF56935">
    <property type="entry name" value="Porins"/>
    <property type="match status" value="1"/>
</dbReference>
<feature type="domain" description="TonB-dependent receptor plug" evidence="14">
    <location>
        <begin position="44"/>
        <end position="150"/>
    </location>
</feature>
<dbReference type="InterPro" id="IPR037066">
    <property type="entry name" value="Plug_dom_sf"/>
</dbReference>
<evidence type="ECO:0000256" key="1">
    <source>
        <dbReference type="ARBA" id="ARBA00004571"/>
    </source>
</evidence>
<keyword evidence="3 10" id="KW-1134">Transmembrane beta strand</keyword>
<protein>
    <submittedName>
        <fullName evidence="15">Vitamin B12 transporter BtuB</fullName>
    </submittedName>
</protein>